<comment type="caution">
    <text evidence="2">The sequence shown here is derived from an EMBL/GenBank/DDBJ whole genome shotgun (WGS) entry which is preliminary data.</text>
</comment>
<name>A0ABQ7JXK3_9FUNG</name>
<dbReference type="PANTHER" id="PTHR14534:SF3">
    <property type="entry name" value="GID COMPLEX SUBUNIT 4 HOMOLOG"/>
    <property type="match status" value="1"/>
</dbReference>
<dbReference type="Proteomes" id="UP001194696">
    <property type="component" value="Unassembled WGS sequence"/>
</dbReference>
<protein>
    <recommendedName>
        <fullName evidence="4">Vacuolar import and degradation protein</fullName>
    </recommendedName>
</protein>
<keyword evidence="3" id="KW-1185">Reference proteome</keyword>
<evidence type="ECO:0000313" key="3">
    <source>
        <dbReference type="Proteomes" id="UP001194696"/>
    </source>
</evidence>
<evidence type="ECO:0000313" key="2">
    <source>
        <dbReference type="EMBL" id="KAG0287198.1"/>
    </source>
</evidence>
<proteinExistence type="inferred from homology"/>
<dbReference type="Pfam" id="PF09783">
    <property type="entry name" value="Vac_ImportDeg"/>
    <property type="match status" value="1"/>
</dbReference>
<accession>A0ABQ7JXK3</accession>
<organism evidence="2 3">
    <name type="scientific">Linnemannia gamsii</name>
    <dbReference type="NCBI Taxonomy" id="64522"/>
    <lineage>
        <taxon>Eukaryota</taxon>
        <taxon>Fungi</taxon>
        <taxon>Fungi incertae sedis</taxon>
        <taxon>Mucoromycota</taxon>
        <taxon>Mortierellomycotina</taxon>
        <taxon>Mortierellomycetes</taxon>
        <taxon>Mortierellales</taxon>
        <taxon>Mortierellaceae</taxon>
        <taxon>Linnemannia</taxon>
    </lineage>
</organism>
<evidence type="ECO:0000256" key="1">
    <source>
        <dbReference type="ARBA" id="ARBA00061469"/>
    </source>
</evidence>
<dbReference type="EMBL" id="JAAAIM010000511">
    <property type="protein sequence ID" value="KAG0287198.1"/>
    <property type="molecule type" value="Genomic_DNA"/>
</dbReference>
<dbReference type="PANTHER" id="PTHR14534">
    <property type="entry name" value="VACUOLAR IMPORT AND DEGRADATION PROTEIN 24"/>
    <property type="match status" value="1"/>
</dbReference>
<gene>
    <name evidence="2" type="ORF">BGZ96_008863</name>
</gene>
<comment type="similarity">
    <text evidence="1">Belongs to the GID4/VID24 family.</text>
</comment>
<evidence type="ECO:0008006" key="4">
    <source>
        <dbReference type="Google" id="ProtNLM"/>
    </source>
</evidence>
<reference evidence="2 3" key="1">
    <citation type="journal article" date="2020" name="Fungal Divers.">
        <title>Resolving the Mortierellaceae phylogeny through synthesis of multi-gene phylogenetics and phylogenomics.</title>
        <authorList>
            <person name="Vandepol N."/>
            <person name="Liber J."/>
            <person name="Desiro A."/>
            <person name="Na H."/>
            <person name="Kennedy M."/>
            <person name="Barry K."/>
            <person name="Grigoriev I.V."/>
            <person name="Miller A.N."/>
            <person name="O'Donnell K."/>
            <person name="Stajich J.E."/>
            <person name="Bonito G."/>
        </authorList>
    </citation>
    <scope>NUCLEOTIDE SEQUENCE [LARGE SCALE GENOMIC DNA]</scope>
    <source>
        <strain evidence="2 3">AD045</strain>
    </source>
</reference>
<sequence>MPVFARIATADPVEATAISTLDHLFEGKQKSGTNSYDVVVDIKHVSLNDSTLCGYLHIKGLTREYPELTTFFDAEIIGPQYSFLTRKWDATDITDEEHWALFQQFQGDLYNMEAHQEDLRDGDVVFMRWKEHFLVPDHRVEGITGASFAGFYYICYNKRTGDINGFQQLTLSHVEERKSFGSYEFR</sequence>
<dbReference type="InterPro" id="IPR018618">
    <property type="entry name" value="GID4/10-like"/>
</dbReference>